<proteinExistence type="predicted"/>
<organism evidence="2 3">
    <name type="scientific">Calicophoron daubneyi</name>
    <name type="common">Rumen fluke</name>
    <name type="synonym">Paramphistomum daubneyi</name>
    <dbReference type="NCBI Taxonomy" id="300641"/>
    <lineage>
        <taxon>Eukaryota</taxon>
        <taxon>Metazoa</taxon>
        <taxon>Spiralia</taxon>
        <taxon>Lophotrochozoa</taxon>
        <taxon>Platyhelminthes</taxon>
        <taxon>Trematoda</taxon>
        <taxon>Digenea</taxon>
        <taxon>Plagiorchiida</taxon>
        <taxon>Pronocephalata</taxon>
        <taxon>Paramphistomoidea</taxon>
        <taxon>Paramphistomidae</taxon>
        <taxon>Calicophoron</taxon>
    </lineage>
</organism>
<name>A0AAV2TEU4_CALDB</name>
<evidence type="ECO:0000256" key="1">
    <source>
        <dbReference type="SAM" id="MobiDB-lite"/>
    </source>
</evidence>
<accession>A0AAV2TEU4</accession>
<protein>
    <submittedName>
        <fullName evidence="2">Uncharacterized protein</fullName>
    </submittedName>
</protein>
<feature type="region of interest" description="Disordered" evidence="1">
    <location>
        <begin position="163"/>
        <end position="196"/>
    </location>
</feature>
<dbReference type="EMBL" id="CAXLJL010000226">
    <property type="protein sequence ID" value="CAL5134836.1"/>
    <property type="molecule type" value="Genomic_DNA"/>
</dbReference>
<evidence type="ECO:0000313" key="2">
    <source>
        <dbReference type="EMBL" id="CAL5134836.1"/>
    </source>
</evidence>
<gene>
    <name evidence="2" type="ORF">CDAUBV1_LOCUS8792</name>
</gene>
<feature type="compositionally biased region" description="Polar residues" evidence="1">
    <location>
        <begin position="173"/>
        <end position="196"/>
    </location>
</feature>
<reference evidence="2" key="1">
    <citation type="submission" date="2024-06" db="EMBL/GenBank/DDBJ databases">
        <authorList>
            <person name="Liu X."/>
            <person name="Lenzi L."/>
            <person name="Haldenby T S."/>
            <person name="Uol C."/>
        </authorList>
    </citation>
    <scope>NUCLEOTIDE SEQUENCE</scope>
</reference>
<evidence type="ECO:0000313" key="3">
    <source>
        <dbReference type="Proteomes" id="UP001497525"/>
    </source>
</evidence>
<comment type="caution">
    <text evidence="2">The sequence shown here is derived from an EMBL/GenBank/DDBJ whole genome shotgun (WGS) entry which is preliminary data.</text>
</comment>
<sequence length="217" mass="24379">MDTRCYVVAILPDCENEVVLLSSTWITEERSQDDLPITQMPSVRPDKLYQAAKNHIPCKPGDKKYTFHEYGRTILFSSARQMELDLSENSTISSEGTVYMGLPPKRKIRRKVFSEEETLRLPKQTANRPAMVEYNLDGLESVASDIHESVVQTYSSLRMLSPPPIHSGPILTPKSSIRRLQSPPGNNSESIRASHSPTNLCLSGESVFSMKFFRASS</sequence>
<dbReference type="AlphaFoldDB" id="A0AAV2TEU4"/>
<dbReference type="Proteomes" id="UP001497525">
    <property type="component" value="Unassembled WGS sequence"/>
</dbReference>